<evidence type="ECO:0000313" key="1">
    <source>
        <dbReference type="EMBL" id="GAA0141310.1"/>
    </source>
</evidence>
<keyword evidence="2" id="KW-1185">Reference proteome</keyword>
<accession>A0AAV3NPP8</accession>
<name>A0AAV3NPP8_LITER</name>
<dbReference type="AlphaFoldDB" id="A0AAV3NPP8"/>
<dbReference type="Proteomes" id="UP001454036">
    <property type="component" value="Unassembled WGS sequence"/>
</dbReference>
<evidence type="ECO:0000313" key="2">
    <source>
        <dbReference type="Proteomes" id="UP001454036"/>
    </source>
</evidence>
<proteinExistence type="predicted"/>
<dbReference type="EMBL" id="BAABME010030432">
    <property type="protein sequence ID" value="GAA0141310.1"/>
    <property type="molecule type" value="Genomic_DNA"/>
</dbReference>
<comment type="caution">
    <text evidence="1">The sequence shown here is derived from an EMBL/GenBank/DDBJ whole genome shotgun (WGS) entry which is preliminary data.</text>
</comment>
<protein>
    <submittedName>
        <fullName evidence="1">Uncharacterized protein</fullName>
    </submittedName>
</protein>
<gene>
    <name evidence="1" type="ORF">LIER_42657</name>
</gene>
<sequence length="130" mass="14734">MLISTTACGISKFQEKLNISFGGLFIIMDNLSKRKVNAAQGCKFYKKTLCMCSIDVNMLNKNLPFSPVAQEQESLGTYFNSSGTNYLRVIGIWHNRNLIIHGKLQHTPLEVAKFARDFLYQQMKPLKING</sequence>
<reference evidence="1 2" key="1">
    <citation type="submission" date="2024-01" db="EMBL/GenBank/DDBJ databases">
        <title>The complete chloroplast genome sequence of Lithospermum erythrorhizon: insights into the phylogenetic relationship among Boraginaceae species and the maternal lineages of purple gromwells.</title>
        <authorList>
            <person name="Okada T."/>
            <person name="Watanabe K."/>
        </authorList>
    </citation>
    <scope>NUCLEOTIDE SEQUENCE [LARGE SCALE GENOMIC DNA]</scope>
</reference>
<organism evidence="1 2">
    <name type="scientific">Lithospermum erythrorhizon</name>
    <name type="common">Purple gromwell</name>
    <name type="synonym">Lithospermum officinale var. erythrorhizon</name>
    <dbReference type="NCBI Taxonomy" id="34254"/>
    <lineage>
        <taxon>Eukaryota</taxon>
        <taxon>Viridiplantae</taxon>
        <taxon>Streptophyta</taxon>
        <taxon>Embryophyta</taxon>
        <taxon>Tracheophyta</taxon>
        <taxon>Spermatophyta</taxon>
        <taxon>Magnoliopsida</taxon>
        <taxon>eudicotyledons</taxon>
        <taxon>Gunneridae</taxon>
        <taxon>Pentapetalae</taxon>
        <taxon>asterids</taxon>
        <taxon>lamiids</taxon>
        <taxon>Boraginales</taxon>
        <taxon>Boraginaceae</taxon>
        <taxon>Boraginoideae</taxon>
        <taxon>Lithospermeae</taxon>
        <taxon>Lithospermum</taxon>
    </lineage>
</organism>